<keyword evidence="2" id="KW-1185">Reference proteome</keyword>
<accession>A0A4Y2R207</accession>
<name>A0A4Y2R207_ARAVE</name>
<evidence type="ECO:0000313" key="1">
    <source>
        <dbReference type="EMBL" id="GBN69707.1"/>
    </source>
</evidence>
<reference evidence="1 2" key="1">
    <citation type="journal article" date="2019" name="Sci. Rep.">
        <title>Orb-weaving spider Araneus ventricosus genome elucidates the spidroin gene catalogue.</title>
        <authorList>
            <person name="Kono N."/>
            <person name="Nakamura H."/>
            <person name="Ohtoshi R."/>
            <person name="Moran D.A.P."/>
            <person name="Shinohara A."/>
            <person name="Yoshida Y."/>
            <person name="Fujiwara M."/>
            <person name="Mori M."/>
            <person name="Tomita M."/>
            <person name="Arakawa K."/>
        </authorList>
    </citation>
    <scope>NUCLEOTIDE SEQUENCE [LARGE SCALE GENOMIC DNA]</scope>
</reference>
<dbReference type="AlphaFoldDB" id="A0A4Y2R207"/>
<proteinExistence type="predicted"/>
<evidence type="ECO:0000313" key="2">
    <source>
        <dbReference type="Proteomes" id="UP000499080"/>
    </source>
</evidence>
<organism evidence="1 2">
    <name type="scientific">Araneus ventricosus</name>
    <name type="common">Orbweaver spider</name>
    <name type="synonym">Epeira ventricosa</name>
    <dbReference type="NCBI Taxonomy" id="182803"/>
    <lineage>
        <taxon>Eukaryota</taxon>
        <taxon>Metazoa</taxon>
        <taxon>Ecdysozoa</taxon>
        <taxon>Arthropoda</taxon>
        <taxon>Chelicerata</taxon>
        <taxon>Arachnida</taxon>
        <taxon>Araneae</taxon>
        <taxon>Araneomorphae</taxon>
        <taxon>Entelegynae</taxon>
        <taxon>Araneoidea</taxon>
        <taxon>Araneidae</taxon>
        <taxon>Araneus</taxon>
    </lineage>
</organism>
<sequence>MCSTHPSHHRMLENLQKQCLEELPFSQECMLLKSQVLKTFEKVKDNGLRIWEIFLVGAESTAILQRSEPSLHNYVACVYEENWWIGLVSEFKEGDYAIAFMHPHRPSETFYWPERQDECPIPSQHILCVIETPEITSHTGRLYKIGATSKKKIDDS</sequence>
<dbReference type="OrthoDB" id="6625945at2759"/>
<comment type="caution">
    <text evidence="1">The sequence shown here is derived from an EMBL/GenBank/DDBJ whole genome shotgun (WGS) entry which is preliminary data.</text>
</comment>
<dbReference type="EMBL" id="BGPR01015547">
    <property type="protein sequence ID" value="GBN69707.1"/>
    <property type="molecule type" value="Genomic_DNA"/>
</dbReference>
<gene>
    <name evidence="1" type="ORF">AVEN_136802_1</name>
</gene>
<protein>
    <submittedName>
        <fullName evidence="1">Uncharacterized protein</fullName>
    </submittedName>
</protein>
<dbReference type="Proteomes" id="UP000499080">
    <property type="component" value="Unassembled WGS sequence"/>
</dbReference>